<organism evidence="2 3">
    <name type="scientific">Dysgonomonas gadei ATCC BAA-286</name>
    <dbReference type="NCBI Taxonomy" id="742766"/>
    <lineage>
        <taxon>Bacteria</taxon>
        <taxon>Pseudomonadati</taxon>
        <taxon>Bacteroidota</taxon>
        <taxon>Bacteroidia</taxon>
        <taxon>Bacteroidales</taxon>
        <taxon>Dysgonomonadaceae</taxon>
        <taxon>Dysgonomonas</taxon>
    </lineage>
</organism>
<keyword evidence="3" id="KW-1185">Reference proteome</keyword>
<dbReference type="InterPro" id="IPR021553">
    <property type="entry name" value="DUF3008"/>
</dbReference>
<dbReference type="Proteomes" id="UP000004913">
    <property type="component" value="Unassembled WGS sequence"/>
</dbReference>
<dbReference type="HOGENOM" id="CLU_188949_1_0_10"/>
<sequence length="58" mass="6557">MPAKSEKQRRLMGAALAYKRGETKNVSDEVKKVADSMTEKELEDFASKPKKNRKEGKS</sequence>
<dbReference type="AlphaFoldDB" id="F5IU47"/>
<dbReference type="STRING" id="742766.HMPREF9455_00614"/>
<name>F5IU47_9BACT</name>
<evidence type="ECO:0008006" key="4">
    <source>
        <dbReference type="Google" id="ProtNLM"/>
    </source>
</evidence>
<dbReference type="EMBL" id="ADLV01000008">
    <property type="protein sequence ID" value="EGJ99180.1"/>
    <property type="molecule type" value="Genomic_DNA"/>
</dbReference>
<dbReference type="Pfam" id="PF11450">
    <property type="entry name" value="DUF3008"/>
    <property type="match status" value="1"/>
</dbReference>
<evidence type="ECO:0000313" key="2">
    <source>
        <dbReference type="EMBL" id="EGJ99180.1"/>
    </source>
</evidence>
<dbReference type="OrthoDB" id="1097875at2"/>
<proteinExistence type="predicted"/>
<feature type="region of interest" description="Disordered" evidence="1">
    <location>
        <begin position="37"/>
        <end position="58"/>
    </location>
</feature>
<reference evidence="2 3" key="1">
    <citation type="submission" date="2011-04" db="EMBL/GenBank/DDBJ databases">
        <title>The Genome Sequence of Dysgonomonas gadei ATCC BAA-286.</title>
        <authorList>
            <consortium name="The Broad Institute Genome Sequencing Platform"/>
            <person name="Earl A."/>
            <person name="Ward D."/>
            <person name="Feldgarden M."/>
            <person name="Gevers D."/>
            <person name="Pudlo N."/>
            <person name="Martens E."/>
            <person name="Allen-Vercoe E."/>
            <person name="Young S.K."/>
            <person name="Zeng Q."/>
            <person name="Gargeya S."/>
            <person name="Fitzgerald M."/>
            <person name="Haas B."/>
            <person name="Abouelleil A."/>
            <person name="Alvarado L."/>
            <person name="Arachchi H.M."/>
            <person name="Berlin A."/>
            <person name="Brown A."/>
            <person name="Chapman S.B."/>
            <person name="Chen Z."/>
            <person name="Dunbar C."/>
            <person name="Freedman E."/>
            <person name="Gearin G."/>
            <person name="Gellesch M."/>
            <person name="Goldberg J."/>
            <person name="Griggs A."/>
            <person name="Gujja S."/>
            <person name="Heiman D."/>
            <person name="Howarth C."/>
            <person name="Larson L."/>
            <person name="Lui A."/>
            <person name="MacDonald P.J.P."/>
            <person name="Mehta T."/>
            <person name="Montmayeur A."/>
            <person name="Murphy C."/>
            <person name="Neiman D."/>
            <person name="Pearson M."/>
            <person name="Priest M."/>
            <person name="Roberts A."/>
            <person name="Saif S."/>
            <person name="Shea T."/>
            <person name="Shenoy N."/>
            <person name="Sisk P."/>
            <person name="Stolte C."/>
            <person name="Sykes S."/>
            <person name="Yandava C."/>
            <person name="Wortman J."/>
            <person name="Nusbaum C."/>
            <person name="Birren B."/>
        </authorList>
    </citation>
    <scope>NUCLEOTIDE SEQUENCE [LARGE SCALE GENOMIC DNA]</scope>
    <source>
        <strain evidence="2 3">ATCC BAA-286</strain>
    </source>
</reference>
<accession>F5IU47</accession>
<feature type="compositionally biased region" description="Basic and acidic residues" evidence="1">
    <location>
        <begin position="37"/>
        <end position="47"/>
    </location>
</feature>
<evidence type="ECO:0000256" key="1">
    <source>
        <dbReference type="SAM" id="MobiDB-lite"/>
    </source>
</evidence>
<feature type="compositionally biased region" description="Basic residues" evidence="1">
    <location>
        <begin position="48"/>
        <end position="58"/>
    </location>
</feature>
<protein>
    <recommendedName>
        <fullName evidence="4">DUF3008 domain-containing protein</fullName>
    </recommendedName>
</protein>
<dbReference type="RefSeq" id="WP_006798124.1">
    <property type="nucleotide sequence ID" value="NZ_GL891979.1"/>
</dbReference>
<gene>
    <name evidence="2" type="ORF">HMPREF9455_00614</name>
</gene>
<evidence type="ECO:0000313" key="3">
    <source>
        <dbReference type="Proteomes" id="UP000004913"/>
    </source>
</evidence>
<comment type="caution">
    <text evidence="2">The sequence shown here is derived from an EMBL/GenBank/DDBJ whole genome shotgun (WGS) entry which is preliminary data.</text>
</comment>